<dbReference type="GO" id="GO:0008270">
    <property type="term" value="F:zinc ion binding"/>
    <property type="evidence" value="ECO:0007669"/>
    <property type="project" value="UniProtKB-KW"/>
</dbReference>
<dbReference type="GO" id="GO:0003676">
    <property type="term" value="F:nucleic acid binding"/>
    <property type="evidence" value="ECO:0007669"/>
    <property type="project" value="InterPro"/>
</dbReference>
<sequence length="963" mass="108836">MSTQDLPKFQSEYRYDGEAAASRWLDSIYLEFESAGFENPPPAHLLRIINILCIDKAANWIDSTPNIREIIKNRLTATVEDIAYVRMAFEERFPGNISDQSELPVQLEVENLRQAPEESLSAYYARTTRLLIRTYGRDRPRDTQKGQALTGPEEFTLATIITAYTRGLSDDVLRKEVAAKGGVCSKALWKCQEIVLETQQTIVSMKQYEEQEAQSQELERLRDLVLSDYGQPASVILAAKAGTRQSQSQAYGIPEKHQAAGYGMRPTPMTHQNMNYVPAIPQQKQIQYPQQTKQFQQPRNGGNPRGRGGFQNSSSWRENSSPQKDTNPHPPRSTSTNPYVNMTKAYDRSIRLCVGCGETGHFRPNCSKIPLELWEQAYLKQLVFGGPGVSAHLLMLENERAYYDQAQDNQNQEAGYALDDQSAASSALLNPTWAPSLKEYCGQRLTDSPSKNQKSKKKKAENEKLEMVAEIEDDEESLSIEAFLADPARKRLRGEEGRVDIQDLLNSESSEKPRKIRKSISKLEKNGKKAVSALREIVGREGLGPMNYRALAEKIEVPLNLLEFFQASPDAAKEFRKMSQRVNTRAKKREIKGMKKKERVVVDSALVKLGLIKNKFDELPKQSDFDIEPKSLFPKINPENKAFHFTAMLRGRHDESSHWKRVTLSPGISQADQGSELNIISQGLVKAMAFPRFTLTGKKDGSGLFVSTADGGATELKEFTCFDMGVSGIWRRIYAFIRPQDTKGSGEFHLLLGLPWLYEVHALISIRDSVIYIGDKETDGRIVTLNSPEFVPSSPHNLVLQPKKLVHGNEERIKNFNAETEEDSEADDESSDTTDDEEDLKPNLVTSSYFLKIDESDSWRPGTLDASWDEKERPSCLLRSQDEKREKSAIRASSFGLEHNQADHPSIYDESYGMGKIIEKFPTNRRPERRKIEEVDEETLEEWFSTTEAKLGEGVPSRAARIR</sequence>
<feature type="region of interest" description="Disordered" evidence="3">
    <location>
        <begin position="864"/>
        <end position="885"/>
    </location>
</feature>
<name>A0A2S4PLE9_9PEZI</name>
<evidence type="ECO:0000256" key="1">
    <source>
        <dbReference type="PROSITE-ProRule" id="PRU00047"/>
    </source>
</evidence>
<comment type="caution">
    <text evidence="5">The sequence shown here is derived from an EMBL/GenBank/DDBJ whole genome shotgun (WGS) entry which is preliminary data.</text>
</comment>
<dbReference type="AlphaFoldDB" id="A0A2S4PLE9"/>
<evidence type="ECO:0000313" key="6">
    <source>
        <dbReference type="Proteomes" id="UP000237438"/>
    </source>
</evidence>
<dbReference type="InterPro" id="IPR001878">
    <property type="entry name" value="Znf_CCHC"/>
</dbReference>
<keyword evidence="1" id="KW-0863">Zinc-finger</keyword>
<evidence type="ECO:0000259" key="4">
    <source>
        <dbReference type="PROSITE" id="PS50158"/>
    </source>
</evidence>
<reference evidence="5 6" key="1">
    <citation type="submission" date="2017-10" db="EMBL/GenBank/DDBJ databases">
        <title>Development of genomic resources for the powdery mildew, Erysiphe pulchra.</title>
        <authorList>
            <person name="Wadl P.A."/>
            <person name="Mack B.M."/>
            <person name="Moore G."/>
            <person name="Beltz S.B."/>
        </authorList>
    </citation>
    <scope>NUCLEOTIDE SEQUENCE [LARGE SCALE GENOMIC DNA]</scope>
    <source>
        <strain evidence="5">Cflorida</strain>
    </source>
</reference>
<dbReference type="Proteomes" id="UP000237438">
    <property type="component" value="Unassembled WGS sequence"/>
</dbReference>
<feature type="region of interest" description="Disordered" evidence="3">
    <location>
        <begin position="287"/>
        <end position="339"/>
    </location>
</feature>
<feature type="non-terminal residue" evidence="5">
    <location>
        <position position="963"/>
    </location>
</feature>
<keyword evidence="6" id="KW-1185">Reference proteome</keyword>
<protein>
    <recommendedName>
        <fullName evidence="4">CCHC-type domain-containing protein</fullName>
    </recommendedName>
</protein>
<feature type="domain" description="CCHC-type" evidence="4">
    <location>
        <begin position="353"/>
        <end position="368"/>
    </location>
</feature>
<dbReference type="STRING" id="225359.A0A2S4PLE9"/>
<organism evidence="5 6">
    <name type="scientific">Erysiphe pulchra</name>
    <dbReference type="NCBI Taxonomy" id="225359"/>
    <lineage>
        <taxon>Eukaryota</taxon>
        <taxon>Fungi</taxon>
        <taxon>Dikarya</taxon>
        <taxon>Ascomycota</taxon>
        <taxon>Pezizomycotina</taxon>
        <taxon>Leotiomycetes</taxon>
        <taxon>Erysiphales</taxon>
        <taxon>Erysiphaceae</taxon>
        <taxon>Erysiphe</taxon>
    </lineage>
</organism>
<feature type="compositionally biased region" description="Basic and acidic residues" evidence="3">
    <location>
        <begin position="868"/>
        <end position="885"/>
    </location>
</feature>
<feature type="region of interest" description="Disordered" evidence="3">
    <location>
        <begin position="815"/>
        <end position="841"/>
    </location>
</feature>
<accession>A0A2S4PLE9</accession>
<gene>
    <name evidence="5" type="ORF">EPUL_006181</name>
</gene>
<dbReference type="OrthoDB" id="4774312at2759"/>
<keyword evidence="2" id="KW-0175">Coiled coil</keyword>
<dbReference type="EMBL" id="PEDP01002209">
    <property type="protein sequence ID" value="POS82833.1"/>
    <property type="molecule type" value="Genomic_DNA"/>
</dbReference>
<keyword evidence="1" id="KW-0862">Zinc</keyword>
<feature type="compositionally biased region" description="Acidic residues" evidence="3">
    <location>
        <begin position="819"/>
        <end position="839"/>
    </location>
</feature>
<keyword evidence="1" id="KW-0479">Metal-binding</keyword>
<proteinExistence type="predicted"/>
<dbReference type="PROSITE" id="PS50158">
    <property type="entry name" value="ZF_CCHC"/>
    <property type="match status" value="1"/>
</dbReference>
<feature type="compositionally biased region" description="Polar residues" evidence="3">
    <location>
        <begin position="310"/>
        <end position="325"/>
    </location>
</feature>
<evidence type="ECO:0000256" key="2">
    <source>
        <dbReference type="SAM" id="Coils"/>
    </source>
</evidence>
<feature type="compositionally biased region" description="Low complexity" evidence="3">
    <location>
        <begin position="287"/>
        <end position="302"/>
    </location>
</feature>
<evidence type="ECO:0000256" key="3">
    <source>
        <dbReference type="SAM" id="MobiDB-lite"/>
    </source>
</evidence>
<evidence type="ECO:0000313" key="5">
    <source>
        <dbReference type="EMBL" id="POS82833.1"/>
    </source>
</evidence>
<feature type="coiled-coil region" evidence="2">
    <location>
        <begin position="450"/>
        <end position="477"/>
    </location>
</feature>